<feature type="compositionally biased region" description="Basic and acidic residues" evidence="2">
    <location>
        <begin position="57"/>
        <end position="66"/>
    </location>
</feature>
<organism evidence="3 4">
    <name type="scientific">Pseudoalteromonas aurantia 208</name>
    <dbReference type="NCBI Taxonomy" id="1314867"/>
    <lineage>
        <taxon>Bacteria</taxon>
        <taxon>Pseudomonadati</taxon>
        <taxon>Pseudomonadota</taxon>
        <taxon>Gammaproteobacteria</taxon>
        <taxon>Alteromonadales</taxon>
        <taxon>Pseudoalteromonadaceae</taxon>
        <taxon>Pseudoalteromonas</taxon>
    </lineage>
</organism>
<feature type="compositionally biased region" description="Basic and acidic residues" evidence="2">
    <location>
        <begin position="29"/>
        <end position="49"/>
    </location>
</feature>
<gene>
    <name evidence="3" type="ORF">PAUR_b0181</name>
</gene>
<accession>A0ABR9EIG2</accession>
<evidence type="ECO:0000256" key="2">
    <source>
        <dbReference type="SAM" id="MobiDB-lite"/>
    </source>
</evidence>
<keyword evidence="4" id="KW-1185">Reference proteome</keyword>
<comment type="caution">
    <text evidence="3">The sequence shown here is derived from an EMBL/GenBank/DDBJ whole genome shotgun (WGS) entry which is preliminary data.</text>
</comment>
<name>A0ABR9EIG2_9GAMM</name>
<protein>
    <recommendedName>
        <fullName evidence="5">Orphan protein</fullName>
    </recommendedName>
</protein>
<dbReference type="EMBL" id="AQGV01000015">
    <property type="protein sequence ID" value="MBE0370204.1"/>
    <property type="molecule type" value="Genomic_DNA"/>
</dbReference>
<evidence type="ECO:0000313" key="4">
    <source>
        <dbReference type="Proteomes" id="UP000615755"/>
    </source>
</evidence>
<keyword evidence="1" id="KW-0175">Coiled coil</keyword>
<evidence type="ECO:0000256" key="1">
    <source>
        <dbReference type="SAM" id="Coils"/>
    </source>
</evidence>
<evidence type="ECO:0000313" key="3">
    <source>
        <dbReference type="EMBL" id="MBE0370204.1"/>
    </source>
</evidence>
<feature type="region of interest" description="Disordered" evidence="2">
    <location>
        <begin position="1"/>
        <end position="68"/>
    </location>
</feature>
<proteinExistence type="predicted"/>
<reference evidence="3 4" key="1">
    <citation type="submission" date="2015-03" db="EMBL/GenBank/DDBJ databases">
        <title>Genome sequence of Pseudoalteromonas aurantia.</title>
        <authorList>
            <person name="Xie B.-B."/>
            <person name="Rong J.-C."/>
            <person name="Qin Q.-L."/>
            <person name="Zhang Y.-Z."/>
        </authorList>
    </citation>
    <scope>NUCLEOTIDE SEQUENCE [LARGE SCALE GENOMIC DNA]</scope>
    <source>
        <strain evidence="3 4">208</strain>
    </source>
</reference>
<feature type="compositionally biased region" description="Polar residues" evidence="2">
    <location>
        <begin position="1"/>
        <end position="28"/>
    </location>
</feature>
<feature type="coiled-coil region" evidence="1">
    <location>
        <begin position="70"/>
        <end position="136"/>
    </location>
</feature>
<dbReference type="Proteomes" id="UP000615755">
    <property type="component" value="Unassembled WGS sequence"/>
</dbReference>
<sequence length="150" mass="17213">MKIQQPASQYLLPHSNSQVHQNALSQTENKNELDEKSTTFRLSQKDREQLSNTDDSEQVKSKKDGLPQHIQKMLEQIERIKEQIKEEEERLVKLKNQTDLNEDTKKDMILQQANYIAQLQMNLLTLVDNVKEAMKDAGITDPGVLISAIA</sequence>
<evidence type="ECO:0008006" key="5">
    <source>
        <dbReference type="Google" id="ProtNLM"/>
    </source>
</evidence>
<dbReference type="RefSeq" id="WP_192509358.1">
    <property type="nucleotide sequence ID" value="NZ_AQGV01000015.1"/>
</dbReference>